<dbReference type="GO" id="GO:0034080">
    <property type="term" value="P:CENP-A containing chromatin assembly"/>
    <property type="evidence" value="ECO:0007669"/>
    <property type="project" value="TreeGrafter"/>
</dbReference>
<dbReference type="Pfam" id="PF07778">
    <property type="entry name" value="CENP-I"/>
    <property type="match status" value="1"/>
</dbReference>
<dbReference type="GO" id="GO:0005634">
    <property type="term" value="C:nucleus"/>
    <property type="evidence" value="ECO:0007669"/>
    <property type="project" value="UniProtKB-SubCell"/>
</dbReference>
<evidence type="ECO:0000256" key="6">
    <source>
        <dbReference type="ARBA" id="ARBA00023328"/>
    </source>
</evidence>
<keyword evidence="6" id="KW-0137">Centromere</keyword>
<dbReference type="PANTHER" id="PTHR48208:SF2">
    <property type="entry name" value="CENTROMERE PROTEIN I"/>
    <property type="match status" value="1"/>
</dbReference>
<evidence type="ECO:0000256" key="5">
    <source>
        <dbReference type="ARBA" id="ARBA00023242"/>
    </source>
</evidence>
<evidence type="ECO:0000256" key="3">
    <source>
        <dbReference type="ARBA" id="ARBA00005470"/>
    </source>
</evidence>
<name>A0A8H7JDK0_9PLEO</name>
<dbReference type="GO" id="GO:0000939">
    <property type="term" value="C:inner kinetochore"/>
    <property type="evidence" value="ECO:0007669"/>
    <property type="project" value="TreeGrafter"/>
</dbReference>
<dbReference type="InterPro" id="IPR012485">
    <property type="entry name" value="CENP-I"/>
</dbReference>
<dbReference type="OrthoDB" id="6347512at2759"/>
<dbReference type="GO" id="GO:0000070">
    <property type="term" value="P:mitotic sister chromatid segregation"/>
    <property type="evidence" value="ECO:0007669"/>
    <property type="project" value="TreeGrafter"/>
</dbReference>
<dbReference type="AlphaFoldDB" id="A0A8H7JDK0"/>
<comment type="similarity">
    <text evidence="3">Belongs to the CENP-I/CTF3 family.</text>
</comment>
<keyword evidence="8" id="KW-1185">Reference proteome</keyword>
<gene>
    <name evidence="7" type="ORF">EKO04_000378</name>
</gene>
<evidence type="ECO:0000256" key="1">
    <source>
        <dbReference type="ARBA" id="ARBA00004123"/>
    </source>
</evidence>
<comment type="subcellular location">
    <subcellularLocation>
        <location evidence="2">Chromosome</location>
        <location evidence="2">Centromere</location>
    </subcellularLocation>
    <subcellularLocation>
        <location evidence="1">Nucleus</location>
    </subcellularLocation>
</comment>
<sequence length="712" mass="78971">MPSIAEEQPSLSDALESLHKASQTPAKQRALKVSGVIDTICRHAFADGLDEDALETVVHIAARKTELDQTSVTTLIKNLYPAQRVSGHVIITIVAALGQGKGKPSPGTQDSLVKWLILVHEIIDDASVLSRLYGVLFGMLDTISIRMSLCHLLSLITRRKHVKPFRIQQLLELSRGLGNEPALQGLLRVYKDYYPDIILGSASTSRKSFAPQPDEEWRARISTIREAQSSVDISMSEQHNGFKVARHGPKRTKASVIPDVHTYHATEGSVTLEGIDDVQSFVERLDRIEPPGQLISFLTDPLLQKFVELRPSPVVSARTGLWLATCLEDRVSLTGRNAEDLAFSAGLFDGLLRHAQYTKTLLPIVPLFLKEYLSTWNGHDHADTVLALLAYIPGDSFEDLYSEHFSTAEQALSGIEPSAYARLVNFYTALLQHRVSALAQQQPTPRQPALSSPEQQFLKDLVAHFATFSTSLVLSLPSEMGAELTSSILSCWELLSTSSKPHVIPIILPPMRLVYHLIQSPSADVVSRICGIIGNYKQAFDKHPRPVKHYYPNEVTDGMNWCLRDVYNLFWVSRGLVVAEQKSVGMHCDPVLRSSLNDYLSDLDRKYTIGHAFALSTNSWLASMSSAAWHALEEREIDRQGYDRGSIRRHRGPVTQQSLVALQDGGVNVDWEGATGYKVFVLNWLAERGLGGLRDLMFATVTDLRAEQASSS</sequence>
<comment type="caution">
    <text evidence="7">The sequence shown here is derived from an EMBL/GenBank/DDBJ whole genome shotgun (WGS) entry which is preliminary data.</text>
</comment>
<organism evidence="7 8">
    <name type="scientific">Ascochyta lentis</name>
    <dbReference type="NCBI Taxonomy" id="205686"/>
    <lineage>
        <taxon>Eukaryota</taxon>
        <taxon>Fungi</taxon>
        <taxon>Dikarya</taxon>
        <taxon>Ascomycota</taxon>
        <taxon>Pezizomycotina</taxon>
        <taxon>Dothideomycetes</taxon>
        <taxon>Pleosporomycetidae</taxon>
        <taxon>Pleosporales</taxon>
        <taxon>Pleosporineae</taxon>
        <taxon>Didymellaceae</taxon>
        <taxon>Ascochyta</taxon>
    </lineage>
</organism>
<evidence type="ECO:0008006" key="9">
    <source>
        <dbReference type="Google" id="ProtNLM"/>
    </source>
</evidence>
<evidence type="ECO:0000313" key="8">
    <source>
        <dbReference type="Proteomes" id="UP000651452"/>
    </source>
</evidence>
<keyword evidence="5" id="KW-0539">Nucleus</keyword>
<evidence type="ECO:0000256" key="4">
    <source>
        <dbReference type="ARBA" id="ARBA00022454"/>
    </source>
</evidence>
<evidence type="ECO:0000313" key="7">
    <source>
        <dbReference type="EMBL" id="KAF9701195.1"/>
    </source>
</evidence>
<dbReference type="PANTHER" id="PTHR48208">
    <property type="entry name" value="CENTROMERE PROTEIN I"/>
    <property type="match status" value="1"/>
</dbReference>
<dbReference type="EMBL" id="RZGK01000002">
    <property type="protein sequence ID" value="KAF9701195.1"/>
    <property type="molecule type" value="Genomic_DNA"/>
</dbReference>
<keyword evidence="4" id="KW-0158">Chromosome</keyword>
<reference evidence="7" key="2">
    <citation type="submission" date="2020-09" db="EMBL/GenBank/DDBJ databases">
        <title>Reference genome assembly for Australian Ascochyta lentis isolate Al4.</title>
        <authorList>
            <person name="Lee R.C."/>
            <person name="Farfan-Caceres L.M."/>
            <person name="Debler J.W."/>
            <person name="Williams A.H."/>
            <person name="Henares B.M."/>
        </authorList>
    </citation>
    <scope>NUCLEOTIDE SEQUENCE</scope>
    <source>
        <strain evidence="7">Al4</strain>
    </source>
</reference>
<protein>
    <recommendedName>
        <fullName evidence="9">Mis6-domain-containing protein</fullName>
    </recommendedName>
</protein>
<dbReference type="Proteomes" id="UP000651452">
    <property type="component" value="Unassembled WGS sequence"/>
</dbReference>
<evidence type="ECO:0000256" key="2">
    <source>
        <dbReference type="ARBA" id="ARBA00004584"/>
    </source>
</evidence>
<accession>A0A8H7JDK0</accession>
<proteinExistence type="inferred from homology"/>
<reference evidence="7" key="1">
    <citation type="submission" date="2018-12" db="EMBL/GenBank/DDBJ databases">
        <authorList>
            <person name="Syme R.A."/>
            <person name="Farfan-Caceres L."/>
            <person name="Lichtenzveig J."/>
        </authorList>
    </citation>
    <scope>NUCLEOTIDE SEQUENCE</scope>
    <source>
        <strain evidence="7">Al4</strain>
    </source>
</reference>
<dbReference type="CDD" id="cd22647">
    <property type="entry name" value="CTF3_NTD_HEAT"/>
    <property type="match status" value="1"/>
</dbReference>